<dbReference type="OrthoDB" id="1670005at2759"/>
<evidence type="ECO:0000313" key="4">
    <source>
        <dbReference type="EMBL" id="RDL40863.1"/>
    </source>
</evidence>
<dbReference type="InterPro" id="IPR032466">
    <property type="entry name" value="Metal_Hydrolase"/>
</dbReference>
<evidence type="ECO:0000313" key="5">
    <source>
        <dbReference type="Proteomes" id="UP000254866"/>
    </source>
</evidence>
<comment type="pathway">
    <text evidence="1">Pyrimidine metabolism; UMP biosynthesis via de novo pathway; (S)-dihydroorotate from bicarbonate: step 3/3.</text>
</comment>
<organism evidence="4 5">
    <name type="scientific">Venustampulla echinocandica</name>
    <dbReference type="NCBI Taxonomy" id="2656787"/>
    <lineage>
        <taxon>Eukaryota</taxon>
        <taxon>Fungi</taxon>
        <taxon>Dikarya</taxon>
        <taxon>Ascomycota</taxon>
        <taxon>Pezizomycotina</taxon>
        <taxon>Leotiomycetes</taxon>
        <taxon>Helotiales</taxon>
        <taxon>Pleuroascaceae</taxon>
        <taxon>Venustampulla</taxon>
    </lineage>
</organism>
<dbReference type="Gene3D" id="3.20.20.140">
    <property type="entry name" value="Metal-dependent hydrolases"/>
    <property type="match status" value="1"/>
</dbReference>
<proteinExistence type="predicted"/>
<dbReference type="GO" id="GO:0006207">
    <property type="term" value="P:'de novo' pyrimidine nucleobase biosynthetic process"/>
    <property type="evidence" value="ECO:0007669"/>
    <property type="project" value="TreeGrafter"/>
</dbReference>
<dbReference type="GeneID" id="43593691"/>
<evidence type="ECO:0000259" key="3">
    <source>
        <dbReference type="Pfam" id="PF04909"/>
    </source>
</evidence>
<gene>
    <name evidence="4" type="ORF">BP5553_00842</name>
</gene>
<dbReference type="InterPro" id="IPR004721">
    <property type="entry name" value="DHOdimr"/>
</dbReference>
<name>A0A370TZ98_9HELO</name>
<dbReference type="GO" id="GO:0044205">
    <property type="term" value="P:'de novo' UMP biosynthetic process"/>
    <property type="evidence" value="ECO:0007669"/>
    <property type="project" value="UniProtKB-UniPathway"/>
</dbReference>
<dbReference type="Proteomes" id="UP000254866">
    <property type="component" value="Unassembled WGS sequence"/>
</dbReference>
<dbReference type="GO" id="GO:0004151">
    <property type="term" value="F:dihydroorotase activity"/>
    <property type="evidence" value="ECO:0007669"/>
    <property type="project" value="UniProtKB-EC"/>
</dbReference>
<dbReference type="SUPFAM" id="SSF51556">
    <property type="entry name" value="Metallo-dependent hydrolases"/>
    <property type="match status" value="1"/>
</dbReference>
<dbReference type="GO" id="GO:0005737">
    <property type="term" value="C:cytoplasm"/>
    <property type="evidence" value="ECO:0007669"/>
    <property type="project" value="TreeGrafter"/>
</dbReference>
<dbReference type="InterPro" id="IPR006680">
    <property type="entry name" value="Amidohydro-rel"/>
</dbReference>
<reference evidence="4 5" key="1">
    <citation type="journal article" date="2018" name="IMA Fungus">
        <title>IMA Genome-F 9: Draft genome sequence of Annulohypoxylon stygium, Aspergillus mulundensis, Berkeleyomyces basicola (syn. Thielaviopsis basicola), Ceratocystis smalleyi, two Cercospora beticola strains, Coleophoma cylindrospora, Fusarium fracticaudum, Phialophora cf. hyalina, and Morchella septimelata.</title>
        <authorList>
            <person name="Wingfield B.D."/>
            <person name="Bills G.F."/>
            <person name="Dong Y."/>
            <person name="Huang W."/>
            <person name="Nel W.J."/>
            <person name="Swalarsk-Parry B.S."/>
            <person name="Vaghefi N."/>
            <person name="Wilken P.M."/>
            <person name="An Z."/>
            <person name="de Beer Z.W."/>
            <person name="De Vos L."/>
            <person name="Chen L."/>
            <person name="Duong T.A."/>
            <person name="Gao Y."/>
            <person name="Hammerbacher A."/>
            <person name="Kikkert J.R."/>
            <person name="Li Y."/>
            <person name="Li H."/>
            <person name="Li K."/>
            <person name="Li Q."/>
            <person name="Liu X."/>
            <person name="Ma X."/>
            <person name="Naidoo K."/>
            <person name="Pethybridge S.J."/>
            <person name="Sun J."/>
            <person name="Steenkamp E.T."/>
            <person name="van der Nest M.A."/>
            <person name="van Wyk S."/>
            <person name="Wingfield M.J."/>
            <person name="Xiong C."/>
            <person name="Yue Q."/>
            <person name="Zhang X."/>
        </authorList>
    </citation>
    <scope>NUCLEOTIDE SEQUENCE [LARGE SCALE GENOMIC DNA]</scope>
    <source>
        <strain evidence="4 5">BP 5553</strain>
    </source>
</reference>
<dbReference type="PIRSF" id="PIRSF001237">
    <property type="entry name" value="DHOdimr"/>
    <property type="match status" value="1"/>
</dbReference>
<sequence length="363" mass="39632">MDLRSLGSLELPLMAAFHVRLRDGKLRDLVTPVVKDGRVGTVYAMPNLTPPIATVAPTLSGDEKLLKAAAVVIFLGSLFLNPTLTPELIAHAAETSEVYGIKLYPAGVHANSANGVLDIMQYYPIFEAMQEHNMVLNLHGKAVSSSPDTTALNAEHKFLPQLHKLHAAFPRLRIVLEHVSTRAGLDAVRQCGPTVAGTITAHHLRMTTENAEQDCFNLCKPVAKDVTLDDRIALVRAVVEGSPKFFFASKRSDCAPHPAQAKNEDGAAGCPTQGSRTSLVLGALEEGLDHGWITEKEVTMEAIESFLSKHGGAFYQIPEFLKSRIQLERRGETVPELVTSKDDSVEVVPFRCGKEIWTLTWIN</sequence>
<evidence type="ECO:0000256" key="1">
    <source>
        <dbReference type="ARBA" id="ARBA00004880"/>
    </source>
</evidence>
<dbReference type="PANTHER" id="PTHR43137:SF1">
    <property type="entry name" value="DIHYDROOROTASE"/>
    <property type="match status" value="1"/>
</dbReference>
<feature type="domain" description="Amidohydrolase-related" evidence="3">
    <location>
        <begin position="70"/>
        <end position="179"/>
    </location>
</feature>
<dbReference type="Pfam" id="PF04909">
    <property type="entry name" value="Amidohydro_2"/>
    <property type="match status" value="1"/>
</dbReference>
<dbReference type="EC" id="3.5.2.3" evidence="2"/>
<evidence type="ECO:0000256" key="2">
    <source>
        <dbReference type="ARBA" id="ARBA00012860"/>
    </source>
</evidence>
<dbReference type="EMBL" id="NPIC01000001">
    <property type="protein sequence ID" value="RDL40863.1"/>
    <property type="molecule type" value="Genomic_DNA"/>
</dbReference>
<dbReference type="STRING" id="2656787.A0A370TZ98"/>
<comment type="caution">
    <text evidence="4">The sequence shown here is derived from an EMBL/GenBank/DDBJ whole genome shotgun (WGS) entry which is preliminary data.</text>
</comment>
<dbReference type="PANTHER" id="PTHR43137">
    <property type="entry name" value="DIHYDROOROTASE"/>
    <property type="match status" value="1"/>
</dbReference>
<protein>
    <recommendedName>
        <fullName evidence="2">dihydroorotase</fullName>
        <ecNumber evidence="2">3.5.2.3</ecNumber>
    </recommendedName>
</protein>
<dbReference type="RefSeq" id="XP_031873519.1">
    <property type="nucleotide sequence ID" value="XM_032009465.1"/>
</dbReference>
<dbReference type="AlphaFoldDB" id="A0A370TZ98"/>
<keyword evidence="5" id="KW-1185">Reference proteome</keyword>
<accession>A0A370TZ98</accession>
<dbReference type="UniPathway" id="UPA00070">
    <property type="reaction ID" value="UER00117"/>
</dbReference>